<feature type="transmembrane region" description="Helical" evidence="6">
    <location>
        <begin position="38"/>
        <end position="60"/>
    </location>
</feature>
<dbReference type="PRINTS" id="PR00173">
    <property type="entry name" value="EDTRNSPORT"/>
</dbReference>
<evidence type="ECO:0000256" key="1">
    <source>
        <dbReference type="ARBA" id="ARBA00004141"/>
    </source>
</evidence>
<dbReference type="Gene3D" id="1.10.3860.10">
    <property type="entry name" value="Sodium:dicarboxylate symporter"/>
    <property type="match status" value="1"/>
</dbReference>
<dbReference type="OrthoDB" id="9768885at2"/>
<feature type="transmembrane region" description="Helical" evidence="6">
    <location>
        <begin position="310"/>
        <end position="330"/>
    </location>
</feature>
<feature type="transmembrane region" description="Helical" evidence="6">
    <location>
        <begin position="205"/>
        <end position="232"/>
    </location>
</feature>
<dbReference type="HOGENOM" id="CLU_035303_0_0_9"/>
<sequence length="411" mass="43926">MKKLGLIPRLIIAIVLGIIIGAYLPFARKEITTVLVTISGLFGKFLSFIIPLMIVAFVTKGIADLSEGAGKLLLASVIIAYLSTLIAGTLSYTMARSLFGNFVTPELAEKIQAATADNLTPLFEIPLGPIIDVTAALVLAFMMGLAVSVLRQKGSGEGFYKLINEFNEIIVMVLSNVIIPLLPLFICGNFANMAYSGSVFAILNIFWKIFICIIILHILYISLMFICAGAYTGRNPFSSLKKAVPAYLTAVGTQSSAATIPVNVECNRKIGVTKQIRDFVIPLCATVHLPGSMITLTSCVYTLLTMYDMPHSYGLIVKFIAILGVAMVAAPGAPGGAVMSALPFLPVVGIASDSPMATILISLYLTQDSFGTAANVTGDNAVSMAVEKIYYKHIVKKPIPNIADEEDEALI</sequence>
<evidence type="ECO:0000313" key="7">
    <source>
        <dbReference type="EMBL" id="EFM25682.1"/>
    </source>
</evidence>
<dbReference type="Pfam" id="PF00375">
    <property type="entry name" value="SDF"/>
    <property type="match status" value="1"/>
</dbReference>
<evidence type="ECO:0000256" key="5">
    <source>
        <dbReference type="ARBA" id="ARBA00023136"/>
    </source>
</evidence>
<keyword evidence="5 6" id="KW-0472">Membrane</keyword>
<dbReference type="AlphaFoldDB" id="E0NKQ5"/>
<accession>E0NKQ5</accession>
<dbReference type="Proteomes" id="UP000003280">
    <property type="component" value="Unassembled WGS sequence"/>
</dbReference>
<dbReference type="eggNOG" id="COG1301">
    <property type="taxonomic scope" value="Bacteria"/>
</dbReference>
<evidence type="ECO:0000256" key="3">
    <source>
        <dbReference type="ARBA" id="ARBA00022692"/>
    </source>
</evidence>
<keyword evidence="3 6" id="KW-0812">Transmembrane</keyword>
<dbReference type="STRING" id="862517.HMPREF9225_0744"/>
<evidence type="ECO:0000256" key="6">
    <source>
        <dbReference type="SAM" id="Phobius"/>
    </source>
</evidence>
<feature type="transmembrane region" description="Helical" evidence="6">
    <location>
        <begin position="127"/>
        <end position="150"/>
    </location>
</feature>
<dbReference type="PANTHER" id="PTHR42865:SF8">
    <property type="entry name" value="SERINE_THREONINE TRANSPORTER SSTT"/>
    <property type="match status" value="1"/>
</dbReference>
<name>E0NKQ5_9FIRM</name>
<dbReference type="RefSeq" id="WP_008901559.1">
    <property type="nucleotide sequence ID" value="NZ_GL397071.1"/>
</dbReference>
<gene>
    <name evidence="7" type="ORF">HMPREF9225_0744</name>
</gene>
<protein>
    <submittedName>
        <fullName evidence="7">Transporter, dicarboxylate/amino acid:cation Na+/H+ symporter family protein</fullName>
    </submittedName>
</protein>
<evidence type="ECO:0000256" key="2">
    <source>
        <dbReference type="ARBA" id="ARBA00022448"/>
    </source>
</evidence>
<feature type="transmembrane region" description="Helical" evidence="6">
    <location>
        <begin position="170"/>
        <end position="193"/>
    </location>
</feature>
<keyword evidence="4 6" id="KW-1133">Transmembrane helix</keyword>
<evidence type="ECO:0000256" key="4">
    <source>
        <dbReference type="ARBA" id="ARBA00022989"/>
    </source>
</evidence>
<comment type="subcellular location">
    <subcellularLocation>
        <location evidence="1">Membrane</location>
        <topology evidence="1">Multi-pass membrane protein</topology>
    </subcellularLocation>
</comment>
<feature type="transmembrane region" description="Helical" evidence="6">
    <location>
        <begin position="7"/>
        <end position="26"/>
    </location>
</feature>
<feature type="transmembrane region" description="Helical" evidence="6">
    <location>
        <begin position="72"/>
        <end position="95"/>
    </location>
</feature>
<dbReference type="PANTHER" id="PTHR42865">
    <property type="entry name" value="PROTON/GLUTAMATE-ASPARTATE SYMPORTER"/>
    <property type="match status" value="1"/>
</dbReference>
<dbReference type="EMBL" id="AEEH01000028">
    <property type="protein sequence ID" value="EFM25682.1"/>
    <property type="molecule type" value="Genomic_DNA"/>
</dbReference>
<dbReference type="GO" id="GO:0005886">
    <property type="term" value="C:plasma membrane"/>
    <property type="evidence" value="ECO:0007669"/>
    <property type="project" value="TreeGrafter"/>
</dbReference>
<dbReference type="GO" id="GO:0005295">
    <property type="term" value="F:neutral L-amino acid:sodium symporter activity"/>
    <property type="evidence" value="ECO:0007669"/>
    <property type="project" value="TreeGrafter"/>
</dbReference>
<dbReference type="InterPro" id="IPR001991">
    <property type="entry name" value="Na-dicarboxylate_symporter"/>
</dbReference>
<dbReference type="SUPFAM" id="SSF118215">
    <property type="entry name" value="Proton glutamate symport protein"/>
    <property type="match status" value="1"/>
</dbReference>
<feature type="transmembrane region" description="Helical" evidence="6">
    <location>
        <begin position="342"/>
        <end position="365"/>
    </location>
</feature>
<dbReference type="GO" id="GO:0032329">
    <property type="term" value="P:serine transport"/>
    <property type="evidence" value="ECO:0007669"/>
    <property type="project" value="TreeGrafter"/>
</dbReference>
<organism evidence="7 8">
    <name type="scientific">Peptoniphilus duerdenii ATCC BAA-1640</name>
    <dbReference type="NCBI Taxonomy" id="862517"/>
    <lineage>
        <taxon>Bacteria</taxon>
        <taxon>Bacillati</taxon>
        <taxon>Bacillota</taxon>
        <taxon>Tissierellia</taxon>
        <taxon>Tissierellales</taxon>
        <taxon>Peptoniphilaceae</taxon>
        <taxon>Peptoniphilus</taxon>
    </lineage>
</organism>
<keyword evidence="2" id="KW-0813">Transport</keyword>
<proteinExistence type="predicted"/>
<comment type="caution">
    <text evidence="7">The sequence shown here is derived from an EMBL/GenBank/DDBJ whole genome shotgun (WGS) entry which is preliminary data.</text>
</comment>
<reference evidence="7 8" key="1">
    <citation type="submission" date="2010-07" db="EMBL/GenBank/DDBJ databases">
        <authorList>
            <person name="Muzny D."/>
            <person name="Qin X."/>
            <person name="Deng J."/>
            <person name="Jiang H."/>
            <person name="Liu Y."/>
            <person name="Qu J."/>
            <person name="Song X.-Z."/>
            <person name="Zhang L."/>
            <person name="Thornton R."/>
            <person name="Coyle M."/>
            <person name="Francisco L."/>
            <person name="Jackson L."/>
            <person name="Javaid M."/>
            <person name="Korchina V."/>
            <person name="Kovar C."/>
            <person name="Mata R."/>
            <person name="Mathew T."/>
            <person name="Ngo R."/>
            <person name="Nguyen L."/>
            <person name="Nguyen N."/>
            <person name="Okwuonu G."/>
            <person name="Ongeri F."/>
            <person name="Pham C."/>
            <person name="Simmons D."/>
            <person name="Wilczek-Boney K."/>
            <person name="Hale W."/>
            <person name="Jakkamsetti A."/>
            <person name="Pham P."/>
            <person name="Ruth R."/>
            <person name="San Lucas F."/>
            <person name="Warren J."/>
            <person name="Zhang J."/>
            <person name="Zhao Z."/>
            <person name="Zhou C."/>
            <person name="Zhu D."/>
            <person name="Lee S."/>
            <person name="Bess C."/>
            <person name="Blankenburg K."/>
            <person name="Forbes L."/>
            <person name="Fu Q."/>
            <person name="Gubbala S."/>
            <person name="Hirani K."/>
            <person name="Jayaseelan J.C."/>
            <person name="Lara F."/>
            <person name="Munidasa M."/>
            <person name="Palculict T."/>
            <person name="Patil S."/>
            <person name="Pu L.-L."/>
            <person name="Saada N."/>
            <person name="Tang L."/>
            <person name="Weissenberger G."/>
            <person name="Zhu Y."/>
            <person name="Hemphill L."/>
            <person name="Shang Y."/>
            <person name="Youmans B."/>
            <person name="Ayvaz T."/>
            <person name="Ross M."/>
            <person name="Santibanez J."/>
            <person name="Aqrawi P."/>
            <person name="Gross S."/>
            <person name="Joshi V."/>
            <person name="Fowler G."/>
            <person name="Nazareth L."/>
            <person name="Reid J."/>
            <person name="Worley K."/>
            <person name="Petrosino J."/>
            <person name="Highlander S."/>
            <person name="Gibbs R."/>
        </authorList>
    </citation>
    <scope>NUCLEOTIDE SEQUENCE [LARGE SCALE GENOMIC DNA]</scope>
    <source>
        <strain evidence="7 8">ATCC BAA-1640</strain>
    </source>
</reference>
<evidence type="ECO:0000313" key="8">
    <source>
        <dbReference type="Proteomes" id="UP000003280"/>
    </source>
</evidence>
<dbReference type="InterPro" id="IPR036458">
    <property type="entry name" value="Na:dicarbo_symporter_sf"/>
</dbReference>
<keyword evidence="8" id="KW-1185">Reference proteome</keyword>